<reference evidence="10" key="1">
    <citation type="journal article" date="2023" name="Proc. Natl. Acad. Sci. U.S.A.">
        <title>Genomic and structural basis for evolution of tropane alkaloid biosynthesis.</title>
        <authorList>
            <person name="Wanga Y.-J."/>
            <person name="Taina T."/>
            <person name="Yua J.-Y."/>
            <person name="Lia J."/>
            <person name="Xua B."/>
            <person name="Chenc J."/>
            <person name="D'Auriad J.C."/>
            <person name="Huanga J.-P."/>
            <person name="Huanga S.-X."/>
        </authorList>
    </citation>
    <scope>NUCLEOTIDE SEQUENCE [LARGE SCALE GENOMIC DNA]</scope>
    <source>
        <strain evidence="10">cv. KIB-2019</strain>
    </source>
</reference>
<keyword evidence="10" id="KW-1185">Reference proteome</keyword>
<dbReference type="SMART" id="SM00717">
    <property type="entry name" value="SANT"/>
    <property type="match status" value="2"/>
</dbReference>
<dbReference type="InterPro" id="IPR009057">
    <property type="entry name" value="Homeodomain-like_sf"/>
</dbReference>
<dbReference type="InterPro" id="IPR051953">
    <property type="entry name" value="Plant_SW-associated_TFs"/>
</dbReference>
<keyword evidence="3" id="KW-0805">Transcription regulation</keyword>
<evidence type="ECO:0000256" key="2">
    <source>
        <dbReference type="ARBA" id="ARBA00022737"/>
    </source>
</evidence>
<keyword evidence="2" id="KW-0677">Repeat</keyword>
<keyword evidence="4" id="KW-0238">DNA-binding</keyword>
<evidence type="ECO:0000256" key="4">
    <source>
        <dbReference type="ARBA" id="ARBA00023125"/>
    </source>
</evidence>
<evidence type="ECO:0000256" key="5">
    <source>
        <dbReference type="ARBA" id="ARBA00023163"/>
    </source>
</evidence>
<dbReference type="PROSITE" id="PS51294">
    <property type="entry name" value="HTH_MYB"/>
    <property type="match status" value="2"/>
</dbReference>
<dbReference type="GO" id="GO:0010597">
    <property type="term" value="P:green leaf volatile biosynthetic process"/>
    <property type="evidence" value="ECO:0007669"/>
    <property type="project" value="UniProtKB-ARBA"/>
</dbReference>
<dbReference type="Proteomes" id="UP001152561">
    <property type="component" value="Unassembled WGS sequence"/>
</dbReference>
<dbReference type="CDD" id="cd00167">
    <property type="entry name" value="SANT"/>
    <property type="match status" value="2"/>
</dbReference>
<feature type="domain" description="Myb-like" evidence="7">
    <location>
        <begin position="8"/>
        <end position="60"/>
    </location>
</feature>
<keyword evidence="5" id="KW-0804">Transcription</keyword>
<proteinExistence type="predicted"/>
<feature type="domain" description="HTH myb-type" evidence="8">
    <location>
        <begin position="8"/>
        <end position="60"/>
    </location>
</feature>
<evidence type="ECO:0000259" key="8">
    <source>
        <dbReference type="PROSITE" id="PS51294"/>
    </source>
</evidence>
<dbReference type="InterPro" id="IPR017930">
    <property type="entry name" value="Myb_dom"/>
</dbReference>
<protein>
    <submittedName>
        <fullName evidence="9">Uncharacterized protein</fullName>
    </submittedName>
</protein>
<sequence>MGQHCCSKQKVKRGLWSPEEDEKLIRHITTHGHTCWSSVPKLAGLHRCGKSCRLRWINYLRPDLKRGCFSEQEERTIIDLHRILGNRWAQIAKHLPGRTDNEVKNFWNSCIKKKLISQGFDPNTHNLLSRTTSTTHHQNNKKKANNYTSVFTIYETSLSSTKQVSMDMIKASLAALSTNSPHTNGVPEYQTSVSRLYESSVLTSTAYNYKNHVPTTTNIENSNLATCIDYKNQSTSNNLSSSSSCLTPTEFGIINENCMWAVTGFDPNNNGHEEMQLVHEQEGEQVQLQENICQEEVYKVNDHEFNKNGRIVENITYDDRPNFDFEFVDSALMMPCGIYTNVNSIDQRAWDC</sequence>
<feature type="domain" description="HTH myb-type" evidence="8">
    <location>
        <begin position="61"/>
        <end position="115"/>
    </location>
</feature>
<dbReference type="PANTHER" id="PTHR47997:SF90">
    <property type="entry name" value="TRANSCRIPTION FACTOR MYB86-LIKE"/>
    <property type="match status" value="1"/>
</dbReference>
<evidence type="ECO:0000313" key="9">
    <source>
        <dbReference type="EMBL" id="KAJ8549845.1"/>
    </source>
</evidence>
<dbReference type="Pfam" id="PF00249">
    <property type="entry name" value="Myb_DNA-binding"/>
    <property type="match status" value="2"/>
</dbReference>
<dbReference type="GO" id="GO:0000976">
    <property type="term" value="F:transcription cis-regulatory region binding"/>
    <property type="evidence" value="ECO:0007669"/>
    <property type="project" value="UniProtKB-ARBA"/>
</dbReference>
<evidence type="ECO:0000256" key="6">
    <source>
        <dbReference type="ARBA" id="ARBA00023242"/>
    </source>
</evidence>
<dbReference type="GO" id="GO:0005634">
    <property type="term" value="C:nucleus"/>
    <property type="evidence" value="ECO:0007669"/>
    <property type="project" value="UniProtKB-SubCell"/>
</dbReference>
<evidence type="ECO:0000313" key="10">
    <source>
        <dbReference type="Proteomes" id="UP001152561"/>
    </source>
</evidence>
<feature type="domain" description="Myb-like" evidence="7">
    <location>
        <begin position="61"/>
        <end position="111"/>
    </location>
</feature>
<dbReference type="AlphaFoldDB" id="A0A9Q1M5F2"/>
<dbReference type="EMBL" id="JAJAGQ010000011">
    <property type="protein sequence ID" value="KAJ8549845.1"/>
    <property type="molecule type" value="Genomic_DNA"/>
</dbReference>
<evidence type="ECO:0000256" key="1">
    <source>
        <dbReference type="ARBA" id="ARBA00004123"/>
    </source>
</evidence>
<gene>
    <name evidence="9" type="ORF">K7X08_033552</name>
</gene>
<dbReference type="FunFam" id="1.10.10.60:FF:000140">
    <property type="entry name" value="Myb transcription factor"/>
    <property type="match status" value="1"/>
</dbReference>
<organism evidence="9 10">
    <name type="scientific">Anisodus acutangulus</name>
    <dbReference type="NCBI Taxonomy" id="402998"/>
    <lineage>
        <taxon>Eukaryota</taxon>
        <taxon>Viridiplantae</taxon>
        <taxon>Streptophyta</taxon>
        <taxon>Embryophyta</taxon>
        <taxon>Tracheophyta</taxon>
        <taxon>Spermatophyta</taxon>
        <taxon>Magnoliopsida</taxon>
        <taxon>eudicotyledons</taxon>
        <taxon>Gunneridae</taxon>
        <taxon>Pentapetalae</taxon>
        <taxon>asterids</taxon>
        <taxon>lamiids</taxon>
        <taxon>Solanales</taxon>
        <taxon>Solanaceae</taxon>
        <taxon>Solanoideae</taxon>
        <taxon>Hyoscyameae</taxon>
        <taxon>Anisodus</taxon>
    </lineage>
</organism>
<dbReference type="FunFam" id="1.10.10.60:FF:000185">
    <property type="entry name" value="MYB transcription factor"/>
    <property type="match status" value="1"/>
</dbReference>
<comment type="caution">
    <text evidence="9">The sequence shown here is derived from an EMBL/GenBank/DDBJ whole genome shotgun (WGS) entry which is preliminary data.</text>
</comment>
<evidence type="ECO:0000259" key="7">
    <source>
        <dbReference type="PROSITE" id="PS50090"/>
    </source>
</evidence>
<dbReference type="Gene3D" id="1.10.10.60">
    <property type="entry name" value="Homeodomain-like"/>
    <property type="match status" value="2"/>
</dbReference>
<dbReference type="SUPFAM" id="SSF46689">
    <property type="entry name" value="Homeodomain-like"/>
    <property type="match status" value="1"/>
</dbReference>
<comment type="subcellular location">
    <subcellularLocation>
        <location evidence="1">Nucleus</location>
    </subcellularLocation>
</comment>
<name>A0A9Q1M5F2_9SOLA</name>
<dbReference type="PANTHER" id="PTHR47997">
    <property type="entry name" value="MYB DOMAIN PROTEIN 55"/>
    <property type="match status" value="1"/>
</dbReference>
<dbReference type="InterPro" id="IPR001005">
    <property type="entry name" value="SANT/Myb"/>
</dbReference>
<keyword evidence="6" id="KW-0539">Nucleus</keyword>
<evidence type="ECO:0000256" key="3">
    <source>
        <dbReference type="ARBA" id="ARBA00023015"/>
    </source>
</evidence>
<dbReference type="PROSITE" id="PS50090">
    <property type="entry name" value="MYB_LIKE"/>
    <property type="match status" value="2"/>
</dbReference>
<accession>A0A9Q1M5F2</accession>
<dbReference type="OrthoDB" id="2143914at2759"/>